<sequence length="312" mass="35201">MSKVYDRVEWDFVDAILFKKGFPVRFRQIIRNCISSVNFSFKINGQIVGKVTLSRGLRHGCSLSPYLFILCAERLSATLKKAETNGNLEGLKCSRNCPPISHLLFVDDSIVFSKATSVEAASIVNILNLYECASGQQVNLEKTTISFSPNTPQALRQTIWSIFGIHSPTSIGTYFGLPSMFERDKKQSFALIREKIWKRLHTWNRNLFSSAGRKILIKVVVQAIPTYFMSLFSRGRKGPKGIDSEATSGPNLLSPRRPDRRPPAWRRHHNYDQETRNGPNETENAGQDCSTKFDSREGYSARAPLTLSCSRS</sequence>
<reference evidence="3" key="1">
    <citation type="submission" date="2019-12" db="EMBL/GenBank/DDBJ databases">
        <authorList>
            <person name="Scholes J."/>
        </authorList>
    </citation>
    <scope>NUCLEOTIDE SEQUENCE</scope>
</reference>
<dbReference type="EMBL" id="CACSLK010034002">
    <property type="protein sequence ID" value="CAA0840706.1"/>
    <property type="molecule type" value="Genomic_DNA"/>
</dbReference>
<evidence type="ECO:0000313" key="3">
    <source>
        <dbReference type="EMBL" id="CAA0840706.1"/>
    </source>
</evidence>
<keyword evidence="4" id="KW-1185">Reference proteome</keyword>
<feature type="compositionally biased region" description="Polar residues" evidence="1">
    <location>
        <begin position="276"/>
        <end position="290"/>
    </location>
</feature>
<dbReference type="PANTHER" id="PTHR33116:SF86">
    <property type="entry name" value="REVERSE TRANSCRIPTASE DOMAIN-CONTAINING PROTEIN"/>
    <property type="match status" value="1"/>
</dbReference>
<evidence type="ECO:0000256" key="1">
    <source>
        <dbReference type="SAM" id="MobiDB-lite"/>
    </source>
</evidence>
<name>A0A9N7RT33_STRHE</name>
<dbReference type="Proteomes" id="UP001153555">
    <property type="component" value="Unassembled WGS sequence"/>
</dbReference>
<proteinExistence type="predicted"/>
<protein>
    <submittedName>
        <fullName evidence="3">Uncharacterized mitochondrial protein AtMg01250</fullName>
    </submittedName>
</protein>
<comment type="caution">
    <text evidence="3">The sequence shown here is derived from an EMBL/GenBank/DDBJ whole genome shotgun (WGS) entry which is preliminary data.</text>
</comment>
<dbReference type="OrthoDB" id="1932527at2759"/>
<accession>A0A9N7RT33</accession>
<dbReference type="Pfam" id="PF00078">
    <property type="entry name" value="RVT_1"/>
    <property type="match status" value="1"/>
</dbReference>
<feature type="region of interest" description="Disordered" evidence="1">
    <location>
        <begin position="237"/>
        <end position="297"/>
    </location>
</feature>
<evidence type="ECO:0000313" key="4">
    <source>
        <dbReference type="Proteomes" id="UP001153555"/>
    </source>
</evidence>
<organism evidence="3 4">
    <name type="scientific">Striga hermonthica</name>
    <name type="common">Purple witchweed</name>
    <name type="synonym">Buchnera hermonthica</name>
    <dbReference type="NCBI Taxonomy" id="68872"/>
    <lineage>
        <taxon>Eukaryota</taxon>
        <taxon>Viridiplantae</taxon>
        <taxon>Streptophyta</taxon>
        <taxon>Embryophyta</taxon>
        <taxon>Tracheophyta</taxon>
        <taxon>Spermatophyta</taxon>
        <taxon>Magnoliopsida</taxon>
        <taxon>eudicotyledons</taxon>
        <taxon>Gunneridae</taxon>
        <taxon>Pentapetalae</taxon>
        <taxon>asterids</taxon>
        <taxon>lamiids</taxon>
        <taxon>Lamiales</taxon>
        <taxon>Orobanchaceae</taxon>
        <taxon>Buchnereae</taxon>
        <taxon>Striga</taxon>
    </lineage>
</organism>
<feature type="domain" description="Reverse transcriptase" evidence="2">
    <location>
        <begin position="1"/>
        <end position="167"/>
    </location>
</feature>
<dbReference type="AlphaFoldDB" id="A0A9N7RT33"/>
<dbReference type="PANTHER" id="PTHR33116">
    <property type="entry name" value="REVERSE TRANSCRIPTASE ZINC-BINDING DOMAIN-CONTAINING PROTEIN-RELATED-RELATED"/>
    <property type="match status" value="1"/>
</dbReference>
<gene>
    <name evidence="3" type="ORF">SHERM_06747</name>
</gene>
<dbReference type="InterPro" id="IPR000477">
    <property type="entry name" value="RT_dom"/>
</dbReference>
<dbReference type="PROSITE" id="PS50878">
    <property type="entry name" value="RT_POL"/>
    <property type="match status" value="1"/>
</dbReference>
<evidence type="ECO:0000259" key="2">
    <source>
        <dbReference type="PROSITE" id="PS50878"/>
    </source>
</evidence>